<organism evidence="1 2">
    <name type="scientific">Arctium lappa</name>
    <name type="common">Greater burdock</name>
    <name type="synonym">Lappa major</name>
    <dbReference type="NCBI Taxonomy" id="4217"/>
    <lineage>
        <taxon>Eukaryota</taxon>
        <taxon>Viridiplantae</taxon>
        <taxon>Streptophyta</taxon>
        <taxon>Embryophyta</taxon>
        <taxon>Tracheophyta</taxon>
        <taxon>Spermatophyta</taxon>
        <taxon>Magnoliopsida</taxon>
        <taxon>eudicotyledons</taxon>
        <taxon>Gunneridae</taxon>
        <taxon>Pentapetalae</taxon>
        <taxon>asterids</taxon>
        <taxon>campanulids</taxon>
        <taxon>Asterales</taxon>
        <taxon>Asteraceae</taxon>
        <taxon>Carduoideae</taxon>
        <taxon>Cardueae</taxon>
        <taxon>Arctiinae</taxon>
        <taxon>Arctium</taxon>
    </lineage>
</organism>
<sequence>MAVEEINREKKTERNPSSMAKSDHEREPEDAKNSPPATAAWGTWEELLLAYAVNRYGTKNWDSISSELRKRSSAPIHLTPHHCEEKYGELKRRFNQSDDDDVDMDDGSENTTTAIPWLEELRKLRVLELQRELENYDLYISSLQLKVKKLTEESEKNGGDTKKKSDLGQRNEEIELKKAEEAKNETPEPVVSGDDDSDRDNQSVNGSNGNLDTGVEKSENENEASPVGTGDEKPESAALSPVREEDSCNGRPEGKEPVKTEPDGEASEAPESIAESKSEGTMKENSDVQSSASKSRKERIDRVRRGTSKGDERENEDQSTDSIPVRSLPLVDFLHKLQKLGSPIFERRLDRQEKLRYKNLIRQHIDYEILQTRLKEGWYSDGNDKFFRDLLLLINNTRIFFPKESPESASAIDLRQLILKEMMSKKKQKTDAKLTEKQTSSKSTNLPPKRAAEPPDSLLLKPKLSGPIIVCRKRSSITAKAAGSSSGADRRKEQQTELKNSEKVIEETRDTPKRSRDGFPLISKKKGKNIRGNTSEVNSNQDQVKTPANDASDSKNDKKKKLTEAEEKKQSAAKFLNRMKRTSSASNNEPLLNTLKSTAVGGGGSSENDGKGGGEQKRGGGVKGGSDGKKDQAAKKGSGGRQVKEQGSPAKRSVGRPPKRAAAPPPMAAALGKRNRDSGESETLGSKQTKKRSKR</sequence>
<accession>A0ACB8XK93</accession>
<reference evidence="1 2" key="2">
    <citation type="journal article" date="2022" name="Mol. Ecol. Resour.">
        <title>The genomes of chicory, endive, great burdock and yacon provide insights into Asteraceae paleo-polyploidization history and plant inulin production.</title>
        <authorList>
            <person name="Fan W."/>
            <person name="Wang S."/>
            <person name="Wang H."/>
            <person name="Wang A."/>
            <person name="Jiang F."/>
            <person name="Liu H."/>
            <person name="Zhao H."/>
            <person name="Xu D."/>
            <person name="Zhang Y."/>
        </authorList>
    </citation>
    <scope>NUCLEOTIDE SEQUENCE [LARGE SCALE GENOMIC DNA]</scope>
    <source>
        <strain evidence="2">cv. Niubang</strain>
    </source>
</reference>
<proteinExistence type="predicted"/>
<gene>
    <name evidence="1" type="ORF">L6452_42529</name>
</gene>
<name>A0ACB8XK93_ARCLA</name>
<comment type="caution">
    <text evidence="1">The sequence shown here is derived from an EMBL/GenBank/DDBJ whole genome shotgun (WGS) entry which is preliminary data.</text>
</comment>
<dbReference type="Proteomes" id="UP001055879">
    <property type="component" value="Linkage Group LG17"/>
</dbReference>
<evidence type="ECO:0000313" key="1">
    <source>
        <dbReference type="EMBL" id="KAI3667470.1"/>
    </source>
</evidence>
<dbReference type="EMBL" id="CM042063">
    <property type="protein sequence ID" value="KAI3667470.1"/>
    <property type="molecule type" value="Genomic_DNA"/>
</dbReference>
<reference evidence="2" key="1">
    <citation type="journal article" date="2022" name="Mol. Ecol. Resour.">
        <title>The genomes of chicory, endive, great burdock and yacon provide insights into Asteraceae palaeo-polyploidization history and plant inulin production.</title>
        <authorList>
            <person name="Fan W."/>
            <person name="Wang S."/>
            <person name="Wang H."/>
            <person name="Wang A."/>
            <person name="Jiang F."/>
            <person name="Liu H."/>
            <person name="Zhao H."/>
            <person name="Xu D."/>
            <person name="Zhang Y."/>
        </authorList>
    </citation>
    <scope>NUCLEOTIDE SEQUENCE [LARGE SCALE GENOMIC DNA]</scope>
    <source>
        <strain evidence="2">cv. Niubang</strain>
    </source>
</reference>
<protein>
    <submittedName>
        <fullName evidence="1">Uncharacterized protein</fullName>
    </submittedName>
</protein>
<keyword evidence="2" id="KW-1185">Reference proteome</keyword>
<evidence type="ECO:0000313" key="2">
    <source>
        <dbReference type="Proteomes" id="UP001055879"/>
    </source>
</evidence>